<name>A0A381PDI2_9ZZZZ</name>
<sequence>MGAAVSLPSWYSLRTVSRFRCRVTNGLRDSRNFKSLPTSTTIDQPTEQTGIESTTSGRQRVSALVALTILEVLQASDRPFEVFEEEDTSITMPRRLGLSDAVERRIRTYQKETRKGNKISDEEFADLVRLVVKRPDARAIFLECGARLAGKLPRRPGLMPRRLGLALAKRRVRKRLRALFGRRIGGFADGGFILEGRSLLFIQSDSGGDACSLVLGLCSATLSGSIQDPPTISHIACEAREDEYCRWGPQ</sequence>
<dbReference type="AlphaFoldDB" id="A0A381PDI2"/>
<evidence type="ECO:0008006" key="3">
    <source>
        <dbReference type="Google" id="ProtNLM"/>
    </source>
</evidence>
<organism evidence="2">
    <name type="scientific">marine metagenome</name>
    <dbReference type="NCBI Taxonomy" id="408172"/>
    <lineage>
        <taxon>unclassified sequences</taxon>
        <taxon>metagenomes</taxon>
        <taxon>ecological metagenomes</taxon>
    </lineage>
</organism>
<protein>
    <recommendedName>
        <fullName evidence="3">4-vinyl reductase 4VR domain-containing protein</fullName>
    </recommendedName>
</protein>
<gene>
    <name evidence="2" type="ORF">METZ01_LOCUS17929</name>
</gene>
<dbReference type="EMBL" id="UINC01000950">
    <property type="protein sequence ID" value="SUZ65075.1"/>
    <property type="molecule type" value="Genomic_DNA"/>
</dbReference>
<feature type="compositionally biased region" description="Polar residues" evidence="1">
    <location>
        <begin position="33"/>
        <end position="55"/>
    </location>
</feature>
<feature type="region of interest" description="Disordered" evidence="1">
    <location>
        <begin position="32"/>
        <end position="55"/>
    </location>
</feature>
<evidence type="ECO:0000313" key="2">
    <source>
        <dbReference type="EMBL" id="SUZ65075.1"/>
    </source>
</evidence>
<evidence type="ECO:0000256" key="1">
    <source>
        <dbReference type="SAM" id="MobiDB-lite"/>
    </source>
</evidence>
<accession>A0A381PDI2</accession>
<proteinExistence type="predicted"/>
<reference evidence="2" key="1">
    <citation type="submission" date="2018-05" db="EMBL/GenBank/DDBJ databases">
        <authorList>
            <person name="Lanie J.A."/>
            <person name="Ng W.-L."/>
            <person name="Kazmierczak K.M."/>
            <person name="Andrzejewski T.M."/>
            <person name="Davidsen T.M."/>
            <person name="Wayne K.J."/>
            <person name="Tettelin H."/>
            <person name="Glass J.I."/>
            <person name="Rusch D."/>
            <person name="Podicherti R."/>
            <person name="Tsui H.-C.T."/>
            <person name="Winkler M.E."/>
        </authorList>
    </citation>
    <scope>NUCLEOTIDE SEQUENCE</scope>
</reference>